<evidence type="ECO:0000259" key="6">
    <source>
        <dbReference type="PROSITE" id="PS51034"/>
    </source>
</evidence>
<feature type="signal peptide" evidence="5">
    <location>
        <begin position="1"/>
        <end position="18"/>
    </location>
</feature>
<sequence>MALRAVLLLSFAFTQTHTFEIQGGLMSFMPVEQHLNGTFTVSFHYKESYGGKCAHQLTWSCGSGDCGQITLSEVKDTDEGVSNVPPWCQSEGHILRYLSNDKPIMLRDTGCCWVSNLNGAANWTLVTHVDMGTRSDTHILNKSPVMTTIPTIRIPQNCFTTFPLQAHDPDGDQVRCRFGQASKGECDSCHQHPNFNLDETLCTLQMNNTPSIGVHVFEMVVEDYPTQAITLSYSDKTSSARNPLNLSMSDSDLVPLSKLPLQFAIEIHPSLKTCVPGVMRPQFLSPTPEYGSIHYAVLGQLLKLTLRAQATESIIYDFQLSGPYNMTKVLLQNNKDGTTEVHINWIPQESDIYRHVPVCFTAETRDSQSEMRCIVVVVAKEAPLSGQANISCMDNTITITLDKDSMQGVEASQLYLKDPTCSLTTNGSHIMATLSLNSCGTQMENGGDYMIFKNEINSIKETSVITRRHSVKIPFSCRYSKQGDVLTNFKNHKSDYIFTETGFGSFSYSFEFYKENTFKSMIDPSSYPVEVKLLDKIYMGIQAHSSLPQVNLFVESCKATPDDNPDNALYYDIIKNGCSMDDTLVVSPAMNTEFMFEIQAFKFSGDFEKVYISCRVILCEAGNPNSRCAQGCLSNPTRRRKRNSLVQTHEHVITQGPLILQKRGLLGSASAGGSQSSNKGILAFSGLFIIALLVVGGLVAYNIRKTKALDRSHLLSSF</sequence>
<keyword evidence="3" id="KW-0325">Glycoprotein</keyword>
<proteinExistence type="predicted"/>
<name>A0AAD7SHW3_9TELE</name>
<feature type="domain" description="ZP" evidence="6">
    <location>
        <begin position="391"/>
        <end position="635"/>
    </location>
</feature>
<dbReference type="PRINTS" id="PR00023">
    <property type="entry name" value="ZPELLUCIDA"/>
</dbReference>
<dbReference type="AlphaFoldDB" id="A0AAD7SHW3"/>
<dbReference type="InterPro" id="IPR055356">
    <property type="entry name" value="ZP-N"/>
</dbReference>
<evidence type="ECO:0000256" key="3">
    <source>
        <dbReference type="ARBA" id="ARBA00023180"/>
    </source>
</evidence>
<evidence type="ECO:0000256" key="2">
    <source>
        <dbReference type="ARBA" id="ARBA00023157"/>
    </source>
</evidence>
<evidence type="ECO:0000256" key="4">
    <source>
        <dbReference type="SAM" id="Phobius"/>
    </source>
</evidence>
<gene>
    <name evidence="7" type="ORF">AAFF_G00362160</name>
</gene>
<comment type="caution">
    <text evidence="7">The sequence shown here is derived from an EMBL/GenBank/DDBJ whole genome shotgun (WGS) entry which is preliminary data.</text>
</comment>
<keyword evidence="2" id="KW-1015">Disulfide bond</keyword>
<evidence type="ECO:0000313" key="7">
    <source>
        <dbReference type="EMBL" id="KAJ8402902.1"/>
    </source>
</evidence>
<feature type="transmembrane region" description="Helical" evidence="4">
    <location>
        <begin position="681"/>
        <end position="703"/>
    </location>
</feature>
<dbReference type="InterPro" id="IPR048290">
    <property type="entry name" value="ZP_chr"/>
</dbReference>
<dbReference type="EMBL" id="JAINUG010000061">
    <property type="protein sequence ID" value="KAJ8402902.1"/>
    <property type="molecule type" value="Genomic_DNA"/>
</dbReference>
<reference evidence="7" key="1">
    <citation type="journal article" date="2023" name="Science">
        <title>Genome structures resolve the early diversification of teleost fishes.</title>
        <authorList>
            <person name="Parey E."/>
            <person name="Louis A."/>
            <person name="Montfort J."/>
            <person name="Bouchez O."/>
            <person name="Roques C."/>
            <person name="Iampietro C."/>
            <person name="Lluch J."/>
            <person name="Castinel A."/>
            <person name="Donnadieu C."/>
            <person name="Desvignes T."/>
            <person name="Floi Bucao C."/>
            <person name="Jouanno E."/>
            <person name="Wen M."/>
            <person name="Mejri S."/>
            <person name="Dirks R."/>
            <person name="Jansen H."/>
            <person name="Henkel C."/>
            <person name="Chen W.J."/>
            <person name="Zahm M."/>
            <person name="Cabau C."/>
            <person name="Klopp C."/>
            <person name="Thompson A.W."/>
            <person name="Robinson-Rechavi M."/>
            <person name="Braasch I."/>
            <person name="Lecointre G."/>
            <person name="Bobe J."/>
            <person name="Postlethwait J.H."/>
            <person name="Berthelot C."/>
            <person name="Roest Crollius H."/>
            <person name="Guiguen Y."/>
        </authorList>
    </citation>
    <scope>NUCLEOTIDE SEQUENCE</scope>
    <source>
        <strain evidence="7">NC1722</strain>
    </source>
</reference>
<dbReference type="Gene3D" id="2.60.40.3210">
    <property type="entry name" value="Zona pellucida, ZP-N domain"/>
    <property type="match status" value="1"/>
</dbReference>
<evidence type="ECO:0000313" key="8">
    <source>
        <dbReference type="Proteomes" id="UP001221898"/>
    </source>
</evidence>
<dbReference type="SMART" id="SM00241">
    <property type="entry name" value="ZP"/>
    <property type="match status" value="1"/>
</dbReference>
<keyword evidence="1 5" id="KW-0732">Signal</keyword>
<protein>
    <recommendedName>
        <fullName evidence="6">ZP domain-containing protein</fullName>
    </recommendedName>
</protein>
<dbReference type="Proteomes" id="UP001221898">
    <property type="component" value="Unassembled WGS sequence"/>
</dbReference>
<evidence type="ECO:0000256" key="1">
    <source>
        <dbReference type="ARBA" id="ARBA00022729"/>
    </source>
</evidence>
<evidence type="ECO:0000256" key="5">
    <source>
        <dbReference type="SAM" id="SignalP"/>
    </source>
</evidence>
<keyword evidence="4" id="KW-0812">Transmembrane</keyword>
<dbReference type="InterPro" id="IPR001507">
    <property type="entry name" value="ZP_dom"/>
</dbReference>
<dbReference type="PROSITE" id="PS51034">
    <property type="entry name" value="ZP_2"/>
    <property type="match status" value="1"/>
</dbReference>
<dbReference type="PANTHER" id="PTHR14002">
    <property type="entry name" value="ENDOGLIN/TGF-BETA RECEPTOR TYPE III"/>
    <property type="match status" value="1"/>
</dbReference>
<dbReference type="PANTHER" id="PTHR14002:SF59">
    <property type="entry name" value="CUB AND ZONA PELLUCIDA-LIKE DOMAIN-CONTAINING PROTEIN 1-RELATED"/>
    <property type="match status" value="1"/>
</dbReference>
<feature type="chain" id="PRO_5042253815" description="ZP domain-containing protein" evidence="5">
    <location>
        <begin position="19"/>
        <end position="718"/>
    </location>
</feature>
<keyword evidence="4" id="KW-1133">Transmembrane helix</keyword>
<dbReference type="Pfam" id="PF00100">
    <property type="entry name" value="Zona_pellucida"/>
    <property type="match status" value="1"/>
</dbReference>
<accession>A0AAD7SHW3</accession>
<dbReference type="InterPro" id="IPR042235">
    <property type="entry name" value="ZP-C_dom"/>
</dbReference>
<organism evidence="7 8">
    <name type="scientific">Aldrovandia affinis</name>
    <dbReference type="NCBI Taxonomy" id="143900"/>
    <lineage>
        <taxon>Eukaryota</taxon>
        <taxon>Metazoa</taxon>
        <taxon>Chordata</taxon>
        <taxon>Craniata</taxon>
        <taxon>Vertebrata</taxon>
        <taxon>Euteleostomi</taxon>
        <taxon>Actinopterygii</taxon>
        <taxon>Neopterygii</taxon>
        <taxon>Teleostei</taxon>
        <taxon>Notacanthiformes</taxon>
        <taxon>Halosauridae</taxon>
        <taxon>Aldrovandia</taxon>
    </lineage>
</organism>
<keyword evidence="8" id="KW-1185">Reference proteome</keyword>
<keyword evidence="4" id="KW-0472">Membrane</keyword>
<dbReference type="InterPro" id="IPR055355">
    <property type="entry name" value="ZP-C"/>
</dbReference>
<dbReference type="Pfam" id="PF23344">
    <property type="entry name" value="ZP-N"/>
    <property type="match status" value="1"/>
</dbReference>
<dbReference type="Gene3D" id="2.60.40.4100">
    <property type="entry name" value="Zona pellucida, ZP-C domain"/>
    <property type="match status" value="1"/>
</dbReference>